<protein>
    <submittedName>
        <fullName evidence="1">Zinc finger protein</fullName>
    </submittedName>
</protein>
<name>A0AAV3ZGP3_9GAST</name>
<comment type="caution">
    <text evidence="1">The sequence shown here is derived from an EMBL/GenBank/DDBJ whole genome shotgun (WGS) entry which is preliminary data.</text>
</comment>
<sequence length="79" mass="8712">MGDKALILLPTELKKLLMQWKRPFGVLATIGSSEYRTELNCKEKTFHANILRRHIARDTVSDETPTADGSLSAASILAA</sequence>
<reference evidence="1 2" key="1">
    <citation type="journal article" date="2021" name="Elife">
        <title>Chloroplast acquisition without the gene transfer in kleptoplastic sea slugs, Plakobranchus ocellatus.</title>
        <authorList>
            <person name="Maeda T."/>
            <person name="Takahashi S."/>
            <person name="Yoshida T."/>
            <person name="Shimamura S."/>
            <person name="Takaki Y."/>
            <person name="Nagai Y."/>
            <person name="Toyoda A."/>
            <person name="Suzuki Y."/>
            <person name="Arimoto A."/>
            <person name="Ishii H."/>
            <person name="Satoh N."/>
            <person name="Nishiyama T."/>
            <person name="Hasebe M."/>
            <person name="Maruyama T."/>
            <person name="Minagawa J."/>
            <person name="Obokata J."/>
            <person name="Shigenobu S."/>
        </authorList>
    </citation>
    <scope>NUCLEOTIDE SEQUENCE [LARGE SCALE GENOMIC DNA]</scope>
</reference>
<keyword evidence="2" id="KW-1185">Reference proteome</keyword>
<dbReference type="Proteomes" id="UP000735302">
    <property type="component" value="Unassembled WGS sequence"/>
</dbReference>
<evidence type="ECO:0000313" key="2">
    <source>
        <dbReference type="Proteomes" id="UP000735302"/>
    </source>
</evidence>
<gene>
    <name evidence="1" type="ORF">PoB_002012800</name>
</gene>
<accession>A0AAV3ZGP3</accession>
<dbReference type="AlphaFoldDB" id="A0AAV3ZGP3"/>
<evidence type="ECO:0000313" key="1">
    <source>
        <dbReference type="EMBL" id="GFN93622.1"/>
    </source>
</evidence>
<proteinExistence type="predicted"/>
<organism evidence="1 2">
    <name type="scientific">Plakobranchus ocellatus</name>
    <dbReference type="NCBI Taxonomy" id="259542"/>
    <lineage>
        <taxon>Eukaryota</taxon>
        <taxon>Metazoa</taxon>
        <taxon>Spiralia</taxon>
        <taxon>Lophotrochozoa</taxon>
        <taxon>Mollusca</taxon>
        <taxon>Gastropoda</taxon>
        <taxon>Heterobranchia</taxon>
        <taxon>Euthyneura</taxon>
        <taxon>Panpulmonata</taxon>
        <taxon>Sacoglossa</taxon>
        <taxon>Placobranchoidea</taxon>
        <taxon>Plakobranchidae</taxon>
        <taxon>Plakobranchus</taxon>
    </lineage>
</organism>
<dbReference type="EMBL" id="BLXT01002362">
    <property type="protein sequence ID" value="GFN93622.1"/>
    <property type="molecule type" value="Genomic_DNA"/>
</dbReference>